<dbReference type="Gene3D" id="1.10.287.70">
    <property type="match status" value="1"/>
</dbReference>
<accession>A0A0C5WFQ0</accession>
<evidence type="ECO:0000313" key="1">
    <source>
        <dbReference type="EMBL" id="AJR05017.1"/>
    </source>
</evidence>
<name>A0A0C5WFQ0_9FLAO</name>
<proteinExistence type="predicted"/>
<reference evidence="1 2" key="1">
    <citation type="submission" date="2014-02" db="EMBL/GenBank/DDBJ databases">
        <authorList>
            <person name="Young C.-C."/>
            <person name="Hameed A."/>
            <person name="Huang H.-C."/>
            <person name="Shahina M."/>
        </authorList>
    </citation>
    <scope>NUCLEOTIDE SEQUENCE [LARGE SCALE GENOMIC DNA]</scope>
    <source>
        <strain evidence="1 2">CC-SAMT-1</strain>
    </source>
</reference>
<dbReference type="AlphaFoldDB" id="A0A0C5WFQ0"/>
<keyword evidence="2" id="KW-1185">Reference proteome</keyword>
<gene>
    <name evidence="1" type="ORF">AW14_14615</name>
</gene>
<dbReference type="SUPFAM" id="SSF81324">
    <property type="entry name" value="Voltage-gated potassium channels"/>
    <property type="match status" value="1"/>
</dbReference>
<dbReference type="PATRIC" id="fig|1454006.5.peg.2893"/>
<evidence type="ECO:0000313" key="2">
    <source>
        <dbReference type="Proteomes" id="UP000032229"/>
    </source>
</evidence>
<organism evidence="1 2">
    <name type="scientific">Siansivirga zeaxanthinifaciens CC-SAMT-1</name>
    <dbReference type="NCBI Taxonomy" id="1454006"/>
    <lineage>
        <taxon>Bacteria</taxon>
        <taxon>Pseudomonadati</taxon>
        <taxon>Bacteroidota</taxon>
        <taxon>Flavobacteriia</taxon>
        <taxon>Flavobacteriales</taxon>
        <taxon>Flavobacteriaceae</taxon>
        <taxon>Siansivirga</taxon>
    </lineage>
</organism>
<protein>
    <submittedName>
        <fullName evidence="1">Uncharacterized protein</fullName>
    </submittedName>
</protein>
<dbReference type="KEGG" id="sze:AW14_14615"/>
<dbReference type="HOGENOM" id="CLU_747809_0_0_10"/>
<dbReference type="EMBL" id="CP007202">
    <property type="protein sequence ID" value="AJR05017.1"/>
    <property type="molecule type" value="Genomic_DNA"/>
</dbReference>
<sequence>MFFLEHDAQPKTFKSVYDSLWWGIDKYLTATGGEDVNPITPAEKFLAGFIGILGVEMFALPAGIIASGFIEEIENNKLKKELIQLETKLIHAFSIEYFVPVMNKKKVLNLSHLSRKWLSLEDIKYKMGISESSLMQVCSFSKKLRLKNIKLNEINTVGLKFVNTNRTYGQCIKRNSKITIVNLYPFIQPYFGHFSMAISEILQANYISNKMYNPVSLLKENQLNMVNNNQYFETLNLHPALAEIKNDISSLKQDDGLIIFMVNAGSNEYLMQFNIGGDKSSNSFDNGLYFSDKDKLENYYNKAKSVTDKYEMLIGKHATVGKPDNNHVVNYIQSITKNNVLMLHVNVSILKKDAVEYYQYVSDFADIFKD</sequence>
<dbReference type="Proteomes" id="UP000032229">
    <property type="component" value="Chromosome"/>
</dbReference>
<dbReference type="STRING" id="1454006.AW14_14615"/>